<dbReference type="SMART" id="SM00806">
    <property type="entry name" value="AIP3"/>
    <property type="match status" value="1"/>
</dbReference>
<feature type="coiled-coil region" evidence="2">
    <location>
        <begin position="1065"/>
        <end position="1092"/>
    </location>
</feature>
<dbReference type="Gene3D" id="1.20.58.1540">
    <property type="entry name" value="Actin interacting protein 3, C-terminal domain"/>
    <property type="match status" value="1"/>
</dbReference>
<sequence>MIDTNSPPLSPIEIKPEDLVQGIIHARGARYPPPRAPADVLIAEVPIHTSRGKAVLAQVPLAWPSIVEHDPEVNLSVTRFLLTLQRLYDLYAAWGDHQAASEDVRGNFNDLVEKWHAVEDCYKDCCGASVKEAEVGLVTIRRLCGLTLDNEGPNWILMKDNQLQFTGSIRDDVISKLKELHHTPTRSHFRVEIFVMLSHRGGSRAGAWPSRDRIFGFGQLSAFFCTTSVSLTRAVFVGEKDVGSTTTARAAERVHPFSQFNSELNQRVRERGKHALELNVPAVQTAVTRLLVATKQLLESLTNWSKGTMSENDVSDVYVQMGNDFNSAVAAFQAAGIDMTDLMSVPDDLRNILESALAEEATPENLDIYLPGVRAIIKNLLHGLRAKQHDYKLSGGSRRSDSVAGHDRSDSIARSERSERMSSTSRSSTHRTNSYRHEPTIPMPTPGGGEPWIGGFAPPQQGYGGQHPGEYPPQNQGSLPARTASRSSTTSTSQQAYGRGPQAYIHQPVQEEMTEDESTRGTTPRKSNHGRSLSRASASSGGGIAGDAPPRISSTAPLPPDIRRYTLTDGPPSSINGDGTPRQQPSPGGGPVSNLPPAPPNVLVEPNSPSPGESVPPPPPPQPTINRPMSPSPPPDTPTSDGPPAELNDKALSALKSGEALTRRASKRFSTYTYNKMTGTPTAPTTTTSSKNRRSMMAGSGPLSTGDLNALSEIDEASGSNKARRSRTLDPGRRGGFDAFAPPVPPLPQSIQRALPSTTEETAEEVEADDKPAEKVPDVPPTPKGPSPQPPLSPLPSNKPFPIFLQLESQVRKAEFEPGMTIASLRVLFVEKFAYNPGLDNFPDIYIRDPTSQVMYELEDINEVKEKSLLSLNIEPLGQIKQHIDAQMNALSQDLRELKSSVAGMKRMSIQPTMSTPATIAPELPPVRPTDEKFQKLARRLSSIRTDGLGLTSQSQSQPQPQPQSQYSMLQPQPTGASMMSHITNTSNYTMMSDAASIRIVSDLKNQFDEIVMLRRDLGVMRQLYLDFVEKTKASISNMRTQAQSVRQMAGTKVTGERAYIVAGREKLDSRTTNLLTKVEELQDNVENLRHDVVKRHVSPRPAAMKLLKESISTTATELQEIQEYIATVQPMWKQTWARELAGIVEEQEFLRHMTEFVEDLGADHAEVVKIFEDIQGVVSIRPSGQAARTGRVFRPAPAEDGQQAISNVLMQIRGSNVDPEQRMRAIEASQRQRKLDLSTRSDAFTQELSGYVQGKKLKLTGGAEEAERVRQKRNDVALKAMFGVGGGVGTGNLEAAGSQQSPSRSTGSGPSPQTPSSQLPTGEGGS</sequence>
<feature type="compositionally biased region" description="Low complexity" evidence="3">
    <location>
        <begin position="678"/>
        <end position="688"/>
    </location>
</feature>
<feature type="region of interest" description="Disordered" evidence="3">
    <location>
        <begin position="392"/>
        <end position="799"/>
    </location>
</feature>
<evidence type="ECO:0000256" key="3">
    <source>
        <dbReference type="SAM" id="MobiDB-lite"/>
    </source>
</evidence>
<name>A0A8H7HQX9_9AGAM</name>
<dbReference type="PANTHER" id="PTHR22741:SF10">
    <property type="entry name" value="COILED-COIL DOMAIN-CONTAINING PROTEIN CG32809"/>
    <property type="match status" value="1"/>
</dbReference>
<feature type="non-terminal residue" evidence="5">
    <location>
        <position position="1"/>
    </location>
</feature>
<proteinExistence type="predicted"/>
<accession>A0A8H7HQX9</accession>
<evidence type="ECO:0000313" key="5">
    <source>
        <dbReference type="EMBL" id="KAF8705426.1"/>
    </source>
</evidence>
<feature type="compositionally biased region" description="Basic and acidic residues" evidence="3">
    <location>
        <begin position="392"/>
        <end position="420"/>
    </location>
</feature>
<dbReference type="GO" id="GO:0030010">
    <property type="term" value="P:establishment of cell polarity"/>
    <property type="evidence" value="ECO:0007669"/>
    <property type="project" value="TreeGrafter"/>
</dbReference>
<feature type="compositionally biased region" description="Low complexity" evidence="3">
    <location>
        <begin position="1298"/>
        <end position="1327"/>
    </location>
</feature>
<feature type="compositionally biased region" description="Low complexity" evidence="3">
    <location>
        <begin position="481"/>
        <end position="493"/>
    </location>
</feature>
<dbReference type="Proteomes" id="UP000602905">
    <property type="component" value="Unassembled WGS sequence"/>
</dbReference>
<feature type="domain" description="Actin interacting protein 3 C-terminal" evidence="4">
    <location>
        <begin position="804"/>
        <end position="1276"/>
    </location>
</feature>
<feature type="compositionally biased region" description="Low complexity" evidence="3">
    <location>
        <begin position="421"/>
        <end position="432"/>
    </location>
</feature>
<dbReference type="InterPro" id="IPR005613">
    <property type="entry name" value="AIP3_C"/>
</dbReference>
<dbReference type="GO" id="GO:0005737">
    <property type="term" value="C:cytoplasm"/>
    <property type="evidence" value="ECO:0007669"/>
    <property type="project" value="TreeGrafter"/>
</dbReference>
<feature type="compositionally biased region" description="Low complexity" evidence="3">
    <location>
        <begin position="953"/>
        <end position="974"/>
    </location>
</feature>
<dbReference type="EMBL" id="JACYCD010000053">
    <property type="protein sequence ID" value="KAF8705426.1"/>
    <property type="molecule type" value="Genomic_DNA"/>
</dbReference>
<feature type="coiled-coil region" evidence="2">
    <location>
        <begin position="881"/>
        <end position="908"/>
    </location>
</feature>
<dbReference type="PANTHER" id="PTHR22741">
    <property type="entry name" value="P140CAP/SNIP-RELATED"/>
    <property type="match status" value="1"/>
</dbReference>
<reference evidence="5" key="1">
    <citation type="submission" date="2020-09" db="EMBL/GenBank/DDBJ databases">
        <title>Comparative genome analyses of four rice-infecting Rhizoctonia solani isolates reveal extensive enrichment of homogalacturonan modification genes.</title>
        <authorList>
            <person name="Lee D.-Y."/>
            <person name="Jeon J."/>
            <person name="Kim K.-T."/>
            <person name="Cheong K."/>
            <person name="Song H."/>
            <person name="Choi G."/>
            <person name="Ko J."/>
            <person name="Opiyo S.O."/>
            <person name="Zuo S."/>
            <person name="Madhav S."/>
            <person name="Lee Y.-H."/>
            <person name="Wang G.-L."/>
        </authorList>
    </citation>
    <scope>NUCLEOTIDE SEQUENCE</scope>
    <source>
        <strain evidence="5">AG1-IA WGL</strain>
    </source>
</reference>
<keyword evidence="1 2" id="KW-0175">Coiled coil</keyword>
<protein>
    <submittedName>
        <fullName evidence="5">Actin interacting protein 3</fullName>
    </submittedName>
</protein>
<dbReference type="Pfam" id="PF23153">
    <property type="entry name" value="Aip3p_Bud6_N"/>
    <property type="match status" value="1"/>
</dbReference>
<feature type="compositionally biased region" description="Pro residues" evidence="3">
    <location>
        <begin position="778"/>
        <end position="799"/>
    </location>
</feature>
<evidence type="ECO:0000313" key="6">
    <source>
        <dbReference type="Proteomes" id="UP000602905"/>
    </source>
</evidence>
<evidence type="ECO:0000259" key="4">
    <source>
        <dbReference type="SMART" id="SM00806"/>
    </source>
</evidence>
<feature type="compositionally biased region" description="Basic and acidic residues" evidence="3">
    <location>
        <begin position="727"/>
        <end position="736"/>
    </location>
</feature>
<feature type="compositionally biased region" description="Pro residues" evidence="3">
    <location>
        <begin position="614"/>
        <end position="623"/>
    </location>
</feature>
<dbReference type="GO" id="GO:0051286">
    <property type="term" value="C:cell tip"/>
    <property type="evidence" value="ECO:0007669"/>
    <property type="project" value="TreeGrafter"/>
</dbReference>
<dbReference type="InterPro" id="IPR051825">
    <property type="entry name" value="SRCIN1"/>
</dbReference>
<evidence type="ECO:0000256" key="1">
    <source>
        <dbReference type="ARBA" id="ARBA00023054"/>
    </source>
</evidence>
<feature type="compositionally biased region" description="Polar residues" evidence="3">
    <location>
        <begin position="571"/>
        <end position="586"/>
    </location>
</feature>
<feature type="region of interest" description="Disordered" evidence="3">
    <location>
        <begin position="1288"/>
        <end position="1327"/>
    </location>
</feature>
<feature type="compositionally biased region" description="Polar residues" evidence="3">
    <location>
        <begin position="668"/>
        <end position="677"/>
    </location>
</feature>
<evidence type="ECO:0000256" key="2">
    <source>
        <dbReference type="SAM" id="Coils"/>
    </source>
</evidence>
<dbReference type="Pfam" id="PF03915">
    <property type="entry name" value="AIP3"/>
    <property type="match status" value="1"/>
</dbReference>
<dbReference type="OrthoDB" id="783096at2759"/>
<dbReference type="GO" id="GO:0005519">
    <property type="term" value="F:cytoskeletal regulatory protein binding"/>
    <property type="evidence" value="ECO:0007669"/>
    <property type="project" value="InterPro"/>
</dbReference>
<dbReference type="InterPro" id="IPR022782">
    <property type="entry name" value="AIP3-like_C"/>
</dbReference>
<feature type="region of interest" description="Disordered" evidence="3">
    <location>
        <begin position="947"/>
        <end position="981"/>
    </location>
</feature>
<comment type="caution">
    <text evidence="5">The sequence shown here is derived from an EMBL/GenBank/DDBJ whole genome shotgun (WGS) entry which is preliminary data.</text>
</comment>
<feature type="compositionally biased region" description="Low complexity" evidence="3">
    <location>
        <begin position="530"/>
        <end position="539"/>
    </location>
</feature>
<organism evidence="5 6">
    <name type="scientific">Rhizoctonia solani</name>
    <dbReference type="NCBI Taxonomy" id="456999"/>
    <lineage>
        <taxon>Eukaryota</taxon>
        <taxon>Fungi</taxon>
        <taxon>Dikarya</taxon>
        <taxon>Basidiomycota</taxon>
        <taxon>Agaricomycotina</taxon>
        <taxon>Agaricomycetes</taxon>
        <taxon>Cantharellales</taxon>
        <taxon>Ceratobasidiaceae</taxon>
        <taxon>Rhizoctonia</taxon>
    </lineage>
</organism>
<gene>
    <name evidence="5" type="ORF">RHS03_05423</name>
</gene>
<dbReference type="InterPro" id="IPR056279">
    <property type="entry name" value="Aip3p_Bud6_N"/>
</dbReference>